<sequence length="648" mass="73835">MRVAIIGGGPSGLVQLKTLTTAHEHFPSAEPFEVRLFESYDKLGGVFLHHVYEDAELVSSKFLTTFSDFRPRPEDNDFFSSERYREYLEEYTTYFDLWPYIHLSTSVTGVRRGDTSEHVVSYKGPNGEEIEWECDAIAICSGVHSKAHIPNIPGIENVPEVIHSSDFKKREQFGTGKTVMVLGSGETGCDMCHLAITSPTKQVVFCHRDGWIGAPKRAPGQRFLPWLFGDEDYEEPQLPIDVSQVTLFDSMYVHPMVRDTMIVWDYYHFLALPAGCWICGGSEYGVDQWVGQIFSERFHASRLFWNKGWQRIQNNVSTPWRPTKWPLGTRIRQFFFQTAITPAKRTIDVAPFPSHFTSDGVAHFPDNGRPEAKLIQRSVVKPDMVIFATGYVPHFPFLNTEYNAGRRPYPVSHDADVRQVWSSNDPTIGFIGFVRPGFGAIPPLAEMQSMLFATHLLNRIPRPLLKDDEWHYRVIHAPSARVTYGVEHDSYAYQLAKDMDMAPSFTDILRIALYTPHGWRLPYIWAGGASFTAKFRLVGPWKCDRAAEILTGELWETITRRNGLFGNIPMVVVPVLYLGSINLYYYMHSLFWGSLAKIGLCKAPVPRNDVKRKFEELAQSEQMKMVRDAKMAAVDIRVTEISDDDGDF</sequence>
<proteinExistence type="inferred from homology"/>
<dbReference type="InterPro" id="IPR036188">
    <property type="entry name" value="FAD/NAD-bd_sf"/>
</dbReference>
<evidence type="ECO:0000256" key="5">
    <source>
        <dbReference type="ARBA" id="ARBA00023002"/>
    </source>
</evidence>
<reference evidence="8" key="1">
    <citation type="submission" date="2019-04" db="EMBL/GenBank/DDBJ databases">
        <authorList>
            <person name="Melise S."/>
            <person name="Noan J."/>
            <person name="Okalmin O."/>
        </authorList>
    </citation>
    <scope>NUCLEOTIDE SEQUENCE</scope>
    <source>
        <strain evidence="8">FN9</strain>
    </source>
</reference>
<gene>
    <name evidence="8" type="ORF">FUG_LOCUS456608</name>
    <name evidence="7" type="ORF">MDCFG202_LOCUS228529</name>
</gene>
<dbReference type="OrthoDB" id="10254665at2759"/>
<evidence type="ECO:0000313" key="8">
    <source>
        <dbReference type="EMBL" id="VIO61879.1"/>
    </source>
</evidence>
<dbReference type="InterPro" id="IPR020946">
    <property type="entry name" value="Flavin_mOase-like"/>
</dbReference>
<keyword evidence="2" id="KW-0285">Flavoprotein</keyword>
<dbReference type="EMBL" id="CAAKMV010000154">
    <property type="protein sequence ID" value="VIO61879.1"/>
    <property type="molecule type" value="Genomic_DNA"/>
</dbReference>
<keyword evidence="3" id="KW-0274">FAD</keyword>
<dbReference type="AlphaFoldDB" id="A0A2H3H0H5"/>
<reference evidence="7" key="2">
    <citation type="submission" date="2021-03" db="EMBL/GenBank/DDBJ databases">
        <authorList>
            <person name="Alouane T."/>
            <person name="Langin T."/>
            <person name="Bonhomme L."/>
        </authorList>
    </citation>
    <scope>NUCLEOTIDE SEQUENCE</scope>
    <source>
        <strain evidence="7">MDC_Fg202</strain>
    </source>
</reference>
<dbReference type="Gene3D" id="3.50.50.60">
    <property type="entry name" value="FAD/NAD(P)-binding domain"/>
    <property type="match status" value="2"/>
</dbReference>
<evidence type="ECO:0008006" key="10">
    <source>
        <dbReference type="Google" id="ProtNLM"/>
    </source>
</evidence>
<dbReference type="PRINTS" id="PR00370">
    <property type="entry name" value="FMOXYGENASE"/>
</dbReference>
<dbReference type="PIRSF" id="PIRSF000332">
    <property type="entry name" value="FMO"/>
    <property type="match status" value="1"/>
</dbReference>
<dbReference type="Pfam" id="PF00743">
    <property type="entry name" value="FMO-like"/>
    <property type="match status" value="1"/>
</dbReference>
<evidence type="ECO:0000256" key="4">
    <source>
        <dbReference type="ARBA" id="ARBA00022857"/>
    </source>
</evidence>
<name>A0A2H3H0H5_GIBZA</name>
<evidence type="ECO:0000256" key="2">
    <source>
        <dbReference type="ARBA" id="ARBA00022630"/>
    </source>
</evidence>
<evidence type="ECO:0000256" key="3">
    <source>
        <dbReference type="ARBA" id="ARBA00022827"/>
    </source>
</evidence>
<keyword evidence="6" id="KW-1133">Transmembrane helix</keyword>
<dbReference type="InterPro" id="IPR050346">
    <property type="entry name" value="FMO-like"/>
</dbReference>
<dbReference type="Proteomes" id="UP000746612">
    <property type="component" value="Unassembled WGS sequence"/>
</dbReference>
<dbReference type="EMBL" id="CAJPIJ010000127">
    <property type="protein sequence ID" value="CAG1982476.1"/>
    <property type="molecule type" value="Genomic_DNA"/>
</dbReference>
<feature type="transmembrane region" description="Helical" evidence="6">
    <location>
        <begin position="568"/>
        <end position="587"/>
    </location>
</feature>
<keyword evidence="4" id="KW-0521">NADP</keyword>
<protein>
    <recommendedName>
        <fullName evidence="10">Dimethylaniline monooxygenase</fullName>
    </recommendedName>
</protein>
<evidence type="ECO:0000313" key="7">
    <source>
        <dbReference type="EMBL" id="CAG1982476.1"/>
    </source>
</evidence>
<dbReference type="GO" id="GO:0050660">
    <property type="term" value="F:flavin adenine dinucleotide binding"/>
    <property type="evidence" value="ECO:0007669"/>
    <property type="project" value="InterPro"/>
</dbReference>
<dbReference type="GO" id="GO:0050661">
    <property type="term" value="F:NADP binding"/>
    <property type="evidence" value="ECO:0007669"/>
    <property type="project" value="InterPro"/>
</dbReference>
<keyword evidence="6" id="KW-0812">Transmembrane</keyword>
<dbReference type="GO" id="GO:0004499">
    <property type="term" value="F:N,N-dimethylaniline monooxygenase activity"/>
    <property type="evidence" value="ECO:0007669"/>
    <property type="project" value="InterPro"/>
</dbReference>
<keyword evidence="6" id="KW-0472">Membrane</keyword>
<keyword evidence="5" id="KW-0560">Oxidoreductase</keyword>
<dbReference type="PANTHER" id="PTHR23023">
    <property type="entry name" value="DIMETHYLANILINE MONOOXYGENASE"/>
    <property type="match status" value="1"/>
</dbReference>
<dbReference type="SUPFAM" id="SSF51905">
    <property type="entry name" value="FAD/NAD(P)-binding domain"/>
    <property type="match status" value="1"/>
</dbReference>
<dbReference type="InterPro" id="IPR000960">
    <property type="entry name" value="Flavin_mOase"/>
</dbReference>
<comment type="similarity">
    <text evidence="1">Belongs to the FMO family.</text>
</comment>
<organism evidence="7 9">
    <name type="scientific">Gibberella zeae</name>
    <name type="common">Wheat head blight fungus</name>
    <name type="synonym">Fusarium graminearum</name>
    <dbReference type="NCBI Taxonomy" id="5518"/>
    <lineage>
        <taxon>Eukaryota</taxon>
        <taxon>Fungi</taxon>
        <taxon>Dikarya</taxon>
        <taxon>Ascomycota</taxon>
        <taxon>Pezizomycotina</taxon>
        <taxon>Sordariomycetes</taxon>
        <taxon>Hypocreomycetidae</taxon>
        <taxon>Hypocreales</taxon>
        <taxon>Nectriaceae</taxon>
        <taxon>Fusarium</taxon>
    </lineage>
</organism>
<evidence type="ECO:0000256" key="1">
    <source>
        <dbReference type="ARBA" id="ARBA00009183"/>
    </source>
</evidence>
<accession>A0A2H3H0H5</accession>
<evidence type="ECO:0000313" key="9">
    <source>
        <dbReference type="Proteomes" id="UP000746612"/>
    </source>
</evidence>
<evidence type="ECO:0000256" key="6">
    <source>
        <dbReference type="SAM" id="Phobius"/>
    </source>
</evidence>